<dbReference type="Pfam" id="PF08517">
    <property type="entry name" value="AXH"/>
    <property type="match status" value="1"/>
</dbReference>
<evidence type="ECO:0000256" key="5">
    <source>
        <dbReference type="ARBA" id="ARBA00023163"/>
    </source>
</evidence>
<dbReference type="EMBL" id="JABFTP020000083">
    <property type="protein sequence ID" value="KAL3275115.1"/>
    <property type="molecule type" value="Genomic_DNA"/>
</dbReference>
<accession>A0ABD2N8N4</accession>
<dbReference type="PANTHER" id="PTHR13392:SF13">
    <property type="entry name" value="AXH DOMAIN-CONTAINING PROTEIN"/>
    <property type="match status" value="1"/>
</dbReference>
<evidence type="ECO:0000313" key="9">
    <source>
        <dbReference type="EMBL" id="KAL3275115.1"/>
    </source>
</evidence>
<protein>
    <recommendedName>
        <fullName evidence="8">AXH domain-containing protein</fullName>
    </recommendedName>
</protein>
<keyword evidence="3" id="KW-0805">Transcription regulation</keyword>
<comment type="subcellular location">
    <subcellularLocation>
        <location evidence="1">Nucleus</location>
    </subcellularLocation>
</comment>
<dbReference type="PANTHER" id="PTHR13392">
    <property type="entry name" value="ATAXIN 1"/>
    <property type="match status" value="1"/>
</dbReference>
<keyword evidence="4" id="KW-0238">DNA-binding</keyword>
<evidence type="ECO:0000256" key="1">
    <source>
        <dbReference type="ARBA" id="ARBA00004123"/>
    </source>
</evidence>
<evidence type="ECO:0000256" key="7">
    <source>
        <dbReference type="SAM" id="MobiDB-lite"/>
    </source>
</evidence>
<evidence type="ECO:0000259" key="8">
    <source>
        <dbReference type="PROSITE" id="PS51148"/>
    </source>
</evidence>
<keyword evidence="6" id="KW-0539">Nucleus</keyword>
<feature type="compositionally biased region" description="Low complexity" evidence="7">
    <location>
        <begin position="140"/>
        <end position="153"/>
    </location>
</feature>
<evidence type="ECO:0000256" key="3">
    <source>
        <dbReference type="ARBA" id="ARBA00023015"/>
    </source>
</evidence>
<dbReference type="InterPro" id="IPR003652">
    <property type="entry name" value="Ataxin_AXH_dom"/>
</dbReference>
<dbReference type="Proteomes" id="UP001516400">
    <property type="component" value="Unassembled WGS sequence"/>
</dbReference>
<dbReference type="GO" id="GO:0003677">
    <property type="term" value="F:DNA binding"/>
    <property type="evidence" value="ECO:0007669"/>
    <property type="project" value="UniProtKB-KW"/>
</dbReference>
<reference evidence="9 10" key="1">
    <citation type="journal article" date="2021" name="BMC Biol.">
        <title>Horizontally acquired antibacterial genes associated with adaptive radiation of ladybird beetles.</title>
        <authorList>
            <person name="Li H.S."/>
            <person name="Tang X.F."/>
            <person name="Huang Y.H."/>
            <person name="Xu Z.Y."/>
            <person name="Chen M.L."/>
            <person name="Du X.Y."/>
            <person name="Qiu B.Y."/>
            <person name="Chen P.T."/>
            <person name="Zhang W."/>
            <person name="Slipinski A."/>
            <person name="Escalona H.E."/>
            <person name="Waterhouse R.M."/>
            <person name="Zwick A."/>
            <person name="Pang H."/>
        </authorList>
    </citation>
    <scope>NUCLEOTIDE SEQUENCE [LARGE SCALE GENOMIC DNA]</scope>
    <source>
        <strain evidence="9">SYSU2018</strain>
    </source>
</reference>
<name>A0ABD2N8N4_9CUCU</name>
<dbReference type="SUPFAM" id="SSF102031">
    <property type="entry name" value="AXH domain"/>
    <property type="match status" value="1"/>
</dbReference>
<feature type="compositionally biased region" description="Polar residues" evidence="7">
    <location>
        <begin position="38"/>
        <end position="55"/>
    </location>
</feature>
<feature type="region of interest" description="Disordered" evidence="7">
    <location>
        <begin position="131"/>
        <end position="206"/>
    </location>
</feature>
<dbReference type="SMART" id="SM00536">
    <property type="entry name" value="AXH"/>
    <property type="match status" value="1"/>
</dbReference>
<gene>
    <name evidence="9" type="ORF">HHI36_019886</name>
</gene>
<evidence type="ECO:0000256" key="2">
    <source>
        <dbReference type="ARBA" id="ARBA00022491"/>
    </source>
</evidence>
<dbReference type="AlphaFoldDB" id="A0ABD2N8N4"/>
<sequence length="460" mass="51064">MISAGVDGRLPYMTYPEPWRGPPKQPPAEFLRPAPKPLSTNSRYNGIITSSSNGTRLAPPPRPVSKYPPQSTIITPVNLTQHKEETSIEDLQQFNAYARLFPHNAHFPHFSPYPSLYPHYAAHMMRQPNYPQTPLSPLETYSPTTPSGTNSSTFLSPSYSPPSILKSNQTIVKGKRTPPQTQLSQPPSPNQGFKVPSGKEGSLKHRILTRPEDVSRSTNPIPLDLQKQMEAPRKRLLATMSPPRSPKKSLNNNCVIAGGFAAGSLIQLANGELRRIEDMRTEDFISSAENNPELRLAESTVVKIEENKSTGNATITLSYNQRRTQVGVESTTEHPYFIYGQGWASYNPEKTLLCYGLKVNKLQVGDILVSLTPREPNYPFERTSTIVTTATTTSMTARQISMISSAKPDQPQMQPLNLHSSNAVSPGSLSPDSLAARKRRWSAPDQICEEDLNTRRHRGE</sequence>
<feature type="domain" description="AXH" evidence="8">
    <location>
        <begin position="248"/>
        <end position="379"/>
    </location>
</feature>
<evidence type="ECO:0000256" key="4">
    <source>
        <dbReference type="ARBA" id="ARBA00023125"/>
    </source>
</evidence>
<proteinExistence type="predicted"/>
<feature type="compositionally biased region" description="Polar residues" evidence="7">
    <location>
        <begin position="411"/>
        <end position="431"/>
    </location>
</feature>
<organism evidence="9 10">
    <name type="scientific">Cryptolaemus montrouzieri</name>
    <dbReference type="NCBI Taxonomy" id="559131"/>
    <lineage>
        <taxon>Eukaryota</taxon>
        <taxon>Metazoa</taxon>
        <taxon>Ecdysozoa</taxon>
        <taxon>Arthropoda</taxon>
        <taxon>Hexapoda</taxon>
        <taxon>Insecta</taxon>
        <taxon>Pterygota</taxon>
        <taxon>Neoptera</taxon>
        <taxon>Endopterygota</taxon>
        <taxon>Coleoptera</taxon>
        <taxon>Polyphaga</taxon>
        <taxon>Cucujiformia</taxon>
        <taxon>Coccinelloidea</taxon>
        <taxon>Coccinellidae</taxon>
        <taxon>Scymninae</taxon>
        <taxon>Scymnini</taxon>
        <taxon>Cryptolaemus</taxon>
    </lineage>
</organism>
<feature type="region of interest" description="Disordered" evidence="7">
    <location>
        <begin position="17"/>
        <end position="71"/>
    </location>
</feature>
<feature type="region of interest" description="Disordered" evidence="7">
    <location>
        <begin position="406"/>
        <end position="460"/>
    </location>
</feature>
<evidence type="ECO:0000256" key="6">
    <source>
        <dbReference type="ARBA" id="ARBA00023242"/>
    </source>
</evidence>
<evidence type="ECO:0000313" key="10">
    <source>
        <dbReference type="Proteomes" id="UP001516400"/>
    </source>
</evidence>
<keyword evidence="2" id="KW-0678">Repressor</keyword>
<dbReference type="InterPro" id="IPR043404">
    <property type="entry name" value="ATAXIN1-like"/>
</dbReference>
<comment type="caution">
    <text evidence="9">The sequence shown here is derived from an EMBL/GenBank/DDBJ whole genome shotgun (WGS) entry which is preliminary data.</text>
</comment>
<keyword evidence="10" id="KW-1185">Reference proteome</keyword>
<dbReference type="InterPro" id="IPR036096">
    <property type="entry name" value="Ataxin_AXH_dom_sf"/>
</dbReference>
<dbReference type="PROSITE" id="PS51148">
    <property type="entry name" value="AXH"/>
    <property type="match status" value="1"/>
</dbReference>
<keyword evidence="5" id="KW-0804">Transcription</keyword>
<dbReference type="Gene3D" id="2.170.16.10">
    <property type="entry name" value="Hedgehog/Intein (Hint) domain"/>
    <property type="match status" value="1"/>
</dbReference>
<dbReference type="GO" id="GO:0005634">
    <property type="term" value="C:nucleus"/>
    <property type="evidence" value="ECO:0007669"/>
    <property type="project" value="UniProtKB-SubCell"/>
</dbReference>